<proteinExistence type="predicted"/>
<dbReference type="EMBL" id="BMVP01000021">
    <property type="protein sequence ID" value="GHB82540.1"/>
    <property type="molecule type" value="Genomic_DNA"/>
</dbReference>
<name>A0ABQ3F1P2_9ACTN</name>
<dbReference type="Proteomes" id="UP000642673">
    <property type="component" value="Unassembled WGS sequence"/>
</dbReference>
<gene>
    <name evidence="1" type="ORF">GCM10010347_61900</name>
</gene>
<reference evidence="2" key="1">
    <citation type="journal article" date="2019" name="Int. J. Syst. Evol. Microbiol.">
        <title>The Global Catalogue of Microorganisms (GCM) 10K type strain sequencing project: providing services to taxonomists for standard genome sequencing and annotation.</title>
        <authorList>
            <consortium name="The Broad Institute Genomics Platform"/>
            <consortium name="The Broad Institute Genome Sequencing Center for Infectious Disease"/>
            <person name="Wu L."/>
            <person name="Ma J."/>
        </authorList>
    </citation>
    <scope>NUCLEOTIDE SEQUENCE [LARGE SCALE GENOMIC DNA]</scope>
    <source>
        <strain evidence="2">JCM 4738</strain>
    </source>
</reference>
<comment type="caution">
    <text evidence="1">The sequence shown here is derived from an EMBL/GenBank/DDBJ whole genome shotgun (WGS) entry which is preliminary data.</text>
</comment>
<keyword evidence="2" id="KW-1185">Reference proteome</keyword>
<evidence type="ECO:0000313" key="2">
    <source>
        <dbReference type="Proteomes" id="UP000642673"/>
    </source>
</evidence>
<sequence length="204" mass="19866">MIQDARGGSGADCRGAPGVVLSDGGVGMGWAEVVHGCLLGVRGEQRIELFGRGLEEVAVAGGVEGFEDEGDVGGVLGDAGAVGVAVVPVAGQDACGVGVDDLARVGVLGGVGFAEWGEVFGAVRVADGDVAVDVVQVESTRGQAVPDGDGVVGVDGRVDARQGALLIEAAAEGVDAGSGAAGIGAEGAVCGVPMTAWCIQVVQW</sequence>
<accession>A0ABQ3F1P2</accession>
<organism evidence="1 2">
    <name type="scientific">Streptomyces cirratus</name>
    <dbReference type="NCBI Taxonomy" id="68187"/>
    <lineage>
        <taxon>Bacteria</taxon>
        <taxon>Bacillati</taxon>
        <taxon>Actinomycetota</taxon>
        <taxon>Actinomycetes</taxon>
        <taxon>Kitasatosporales</taxon>
        <taxon>Streptomycetaceae</taxon>
        <taxon>Streptomyces</taxon>
    </lineage>
</organism>
<protein>
    <submittedName>
        <fullName evidence="1">Uncharacterized protein</fullName>
    </submittedName>
</protein>
<evidence type="ECO:0000313" key="1">
    <source>
        <dbReference type="EMBL" id="GHB82540.1"/>
    </source>
</evidence>